<evidence type="ECO:0008006" key="5">
    <source>
        <dbReference type="Google" id="ProtNLM"/>
    </source>
</evidence>
<accession>A0A9W7GPB8</accession>
<reference evidence="4" key="1">
    <citation type="journal article" date="2023" name="Commun. Biol.">
        <title>Genome analysis of Parmales, the sister group of diatoms, reveals the evolutionary specialization of diatoms from phago-mixotrophs to photoautotrophs.</title>
        <authorList>
            <person name="Ban H."/>
            <person name="Sato S."/>
            <person name="Yoshikawa S."/>
            <person name="Yamada K."/>
            <person name="Nakamura Y."/>
            <person name="Ichinomiya M."/>
            <person name="Sato N."/>
            <person name="Blanc-Mathieu R."/>
            <person name="Endo H."/>
            <person name="Kuwata A."/>
            <person name="Ogata H."/>
        </authorList>
    </citation>
    <scope>NUCLEOTIDE SEQUENCE [LARGE SCALE GENOMIC DNA]</scope>
</reference>
<gene>
    <name evidence="3" type="ORF">TrCOL_g8408</name>
</gene>
<dbReference type="SMART" id="SM00584">
    <property type="entry name" value="TLDc"/>
    <property type="match status" value="1"/>
</dbReference>
<dbReference type="EMBL" id="BRYA01000352">
    <property type="protein sequence ID" value="GMI47643.1"/>
    <property type="molecule type" value="Genomic_DNA"/>
</dbReference>
<protein>
    <recommendedName>
        <fullName evidence="5">TLDc domain-containing protein</fullName>
    </recommendedName>
</protein>
<sequence length="817" mass="89449">MAASSSDDFAVLLDKNSDVYKEVCYDLKLGLQGHPASDIHIWQIDNPQANVSFDRRTANMLTLQCWTDCGALDSSNQMDDICRRGFVFPANGSGMHFNHGNIKLDDSVESFMDEQTPEATSGGAGKQQHFYIFSEVGVGRPYIIDSGAERRKPVGYDSLYLSKKVMDDDGDGVISAEEYEAIVGTEGKDPASYEHEYVITDPTQVLPKYVVRFAADLEPDEDEEMSDPLKVYDRYDFFDPVLYRPVSLRDKMIGSHSMGEAANHKLVSMGDAYNAAILESKKDDPIVQQKKKGIMDELNKIDDKMRAINLNFATVEEKLYNILKESLATLKDEVNCKTKILLSTELEFRRKLEQLDNADQWLERQRTELSQTGFLEAWRQHTNMTSKMCSEVSAETSVLGSLEANLAIEGGVKIVTDNGEPLMSTSGMPRVGGFDVVTNNAGTTELRQQLFADANAGATMTTGTVKKDLVSNLSADKVAAAVQATSVSSISGSHSASNPIPTISGMPYNPPNFLASGEGKMMDNDAWTQSLQKSMGVGGEGLGGLTGSPAPPPPAKLMGGGISGQSPALYTPQTQVPNPYLVPPSPVNMSKSYVPARQMAQVASHFSQFSLSALAERKMRQLSVAPNDQMIFRGSAIVGPTDARNLYYSIPFISNLPTTSLCYSTRMHERSIKALQRSVLNVMAPTMVIIRSGEYIFGGYATDPWKFDGSRGGNPKGFLFSVTLDCKIPYHGRQKDSQSGVLGGMAGRRHDCMWSGPDFMGFGIKDLCLRGDFRMCSSEIEHSYSVGCEMKSQEAKCFLAGSPIFVADEIEVWSVQN</sequence>
<dbReference type="Pfam" id="PF07534">
    <property type="entry name" value="TLD"/>
    <property type="match status" value="1"/>
</dbReference>
<dbReference type="Proteomes" id="UP001165065">
    <property type="component" value="Unassembled WGS sequence"/>
</dbReference>
<dbReference type="PROSITE" id="PS00018">
    <property type="entry name" value="EF_HAND_1"/>
    <property type="match status" value="1"/>
</dbReference>
<dbReference type="PROSITE" id="PS50222">
    <property type="entry name" value="EF_HAND_2"/>
    <property type="match status" value="1"/>
</dbReference>
<dbReference type="OrthoDB" id="153872at2759"/>
<dbReference type="PROSITE" id="PS51886">
    <property type="entry name" value="TLDC"/>
    <property type="match status" value="1"/>
</dbReference>
<feature type="domain" description="EF-hand" evidence="1">
    <location>
        <begin position="164"/>
        <end position="189"/>
    </location>
</feature>
<dbReference type="InterPro" id="IPR006571">
    <property type="entry name" value="TLDc_dom"/>
</dbReference>
<dbReference type="Gene3D" id="3.90.228.10">
    <property type="match status" value="1"/>
</dbReference>
<comment type="caution">
    <text evidence="3">The sequence shown here is derived from an EMBL/GenBank/DDBJ whole genome shotgun (WGS) entry which is preliminary data.</text>
</comment>
<dbReference type="SUPFAM" id="SSF56399">
    <property type="entry name" value="ADP-ribosylation"/>
    <property type="match status" value="1"/>
</dbReference>
<evidence type="ECO:0000259" key="1">
    <source>
        <dbReference type="PROSITE" id="PS50222"/>
    </source>
</evidence>
<dbReference type="GO" id="GO:0005509">
    <property type="term" value="F:calcium ion binding"/>
    <property type="evidence" value="ECO:0007669"/>
    <property type="project" value="InterPro"/>
</dbReference>
<evidence type="ECO:0000313" key="4">
    <source>
        <dbReference type="Proteomes" id="UP001165065"/>
    </source>
</evidence>
<organism evidence="3 4">
    <name type="scientific">Triparma columacea</name>
    <dbReference type="NCBI Taxonomy" id="722753"/>
    <lineage>
        <taxon>Eukaryota</taxon>
        <taxon>Sar</taxon>
        <taxon>Stramenopiles</taxon>
        <taxon>Ochrophyta</taxon>
        <taxon>Bolidophyceae</taxon>
        <taxon>Parmales</taxon>
        <taxon>Triparmaceae</taxon>
        <taxon>Triparma</taxon>
    </lineage>
</organism>
<evidence type="ECO:0000313" key="3">
    <source>
        <dbReference type="EMBL" id="GMI47643.1"/>
    </source>
</evidence>
<dbReference type="AlphaFoldDB" id="A0A9W7GPB8"/>
<name>A0A9W7GPB8_9STRA</name>
<proteinExistence type="predicted"/>
<keyword evidence="4" id="KW-1185">Reference proteome</keyword>
<evidence type="ECO:0000259" key="2">
    <source>
        <dbReference type="PROSITE" id="PS51886"/>
    </source>
</evidence>
<feature type="domain" description="TLDc" evidence="2">
    <location>
        <begin position="636"/>
        <end position="816"/>
    </location>
</feature>
<dbReference type="InterPro" id="IPR002048">
    <property type="entry name" value="EF_hand_dom"/>
</dbReference>
<dbReference type="InterPro" id="IPR018247">
    <property type="entry name" value="EF_Hand_1_Ca_BS"/>
</dbReference>